<organism evidence="2 3">
    <name type="scientific">Taxus chinensis</name>
    <name type="common">Chinese yew</name>
    <name type="synonym">Taxus wallichiana var. chinensis</name>
    <dbReference type="NCBI Taxonomy" id="29808"/>
    <lineage>
        <taxon>Eukaryota</taxon>
        <taxon>Viridiplantae</taxon>
        <taxon>Streptophyta</taxon>
        <taxon>Embryophyta</taxon>
        <taxon>Tracheophyta</taxon>
        <taxon>Spermatophyta</taxon>
        <taxon>Pinopsida</taxon>
        <taxon>Pinidae</taxon>
        <taxon>Conifers II</taxon>
        <taxon>Cupressales</taxon>
        <taxon>Taxaceae</taxon>
        <taxon>Taxus</taxon>
    </lineage>
</organism>
<proteinExistence type="predicted"/>
<protein>
    <recommendedName>
        <fullName evidence="1">Reverse transcriptase Ty1/copia-type domain-containing protein</fullName>
    </recommendedName>
</protein>
<feature type="domain" description="Reverse transcriptase Ty1/copia-type" evidence="1">
    <location>
        <begin position="4"/>
        <end position="58"/>
    </location>
</feature>
<name>A0AA38F836_TAXCH</name>
<dbReference type="Pfam" id="PF07727">
    <property type="entry name" value="RVT_2"/>
    <property type="match status" value="1"/>
</dbReference>
<evidence type="ECO:0000313" key="3">
    <source>
        <dbReference type="Proteomes" id="UP000824469"/>
    </source>
</evidence>
<dbReference type="AlphaFoldDB" id="A0AA38F836"/>
<reference evidence="2 3" key="1">
    <citation type="journal article" date="2021" name="Nat. Plants">
        <title>The Taxus genome provides insights into paclitaxel biosynthesis.</title>
        <authorList>
            <person name="Xiong X."/>
            <person name="Gou J."/>
            <person name="Liao Q."/>
            <person name="Li Y."/>
            <person name="Zhou Q."/>
            <person name="Bi G."/>
            <person name="Li C."/>
            <person name="Du R."/>
            <person name="Wang X."/>
            <person name="Sun T."/>
            <person name="Guo L."/>
            <person name="Liang H."/>
            <person name="Lu P."/>
            <person name="Wu Y."/>
            <person name="Zhang Z."/>
            <person name="Ro D.K."/>
            <person name="Shang Y."/>
            <person name="Huang S."/>
            <person name="Yan J."/>
        </authorList>
    </citation>
    <scope>NUCLEOTIDE SEQUENCE [LARGE SCALE GENOMIC DNA]</scope>
    <source>
        <strain evidence="2">Ta-2019</strain>
    </source>
</reference>
<evidence type="ECO:0000259" key="1">
    <source>
        <dbReference type="Pfam" id="PF07727"/>
    </source>
</evidence>
<dbReference type="EMBL" id="JAHRHJ020000011">
    <property type="protein sequence ID" value="KAH9296169.1"/>
    <property type="molecule type" value="Genomic_DNA"/>
</dbReference>
<accession>A0AA38F836</accession>
<gene>
    <name evidence="2" type="ORF">KI387_039757</name>
</gene>
<comment type="caution">
    <text evidence="2">The sequence shown here is derived from an EMBL/GenBank/DDBJ whole genome shotgun (WGS) entry which is preliminary data.</text>
</comment>
<dbReference type="OMA" id="AWYRMIA"/>
<dbReference type="Proteomes" id="UP000824469">
    <property type="component" value="Unassembled WGS sequence"/>
</dbReference>
<feature type="non-terminal residue" evidence="2">
    <location>
        <position position="1"/>
    </location>
</feature>
<evidence type="ECO:0000313" key="2">
    <source>
        <dbReference type="EMBL" id="KAH9296169.1"/>
    </source>
</evidence>
<sequence>DDLHLEKLDVKMDFLHGDLDEEIYMQQPLGYEVKGKDKLVCRLKKSLYGLKQAPRKWYM</sequence>
<dbReference type="InterPro" id="IPR013103">
    <property type="entry name" value="RVT_2"/>
</dbReference>
<feature type="non-terminal residue" evidence="2">
    <location>
        <position position="59"/>
    </location>
</feature>
<keyword evidence="3" id="KW-1185">Reference proteome</keyword>